<proteinExistence type="predicted"/>
<organism evidence="7 8">
    <name type="scientific">Pseudomonas oryzihabitans</name>
    <dbReference type="NCBI Taxonomy" id="47885"/>
    <lineage>
        <taxon>Bacteria</taxon>
        <taxon>Pseudomonadati</taxon>
        <taxon>Pseudomonadota</taxon>
        <taxon>Gammaproteobacteria</taxon>
        <taxon>Pseudomonadales</taxon>
        <taxon>Pseudomonadaceae</taxon>
        <taxon>Pseudomonas</taxon>
    </lineage>
</organism>
<feature type="transmembrane region" description="Helical" evidence="5">
    <location>
        <begin position="104"/>
        <end position="122"/>
    </location>
</feature>
<protein>
    <submittedName>
        <fullName evidence="7">Fusaric acid resistance protein-like</fullName>
    </submittedName>
</protein>
<evidence type="ECO:0000256" key="5">
    <source>
        <dbReference type="SAM" id="Phobius"/>
    </source>
</evidence>
<keyword evidence="2 5" id="KW-0812">Transmembrane</keyword>
<dbReference type="Proteomes" id="UP000183046">
    <property type="component" value="Unassembled WGS sequence"/>
</dbReference>
<evidence type="ECO:0000256" key="2">
    <source>
        <dbReference type="ARBA" id="ARBA00022692"/>
    </source>
</evidence>
<feature type="transmembrane region" description="Helical" evidence="5">
    <location>
        <begin position="339"/>
        <end position="358"/>
    </location>
</feature>
<evidence type="ECO:0000313" key="7">
    <source>
        <dbReference type="EMBL" id="SCZ22839.1"/>
    </source>
</evidence>
<evidence type="ECO:0000256" key="1">
    <source>
        <dbReference type="ARBA" id="ARBA00004141"/>
    </source>
</evidence>
<evidence type="ECO:0000256" key="4">
    <source>
        <dbReference type="ARBA" id="ARBA00023136"/>
    </source>
</evidence>
<dbReference type="EMBL" id="FMWB01000001">
    <property type="protein sequence ID" value="SCZ22839.1"/>
    <property type="molecule type" value="Genomic_DNA"/>
</dbReference>
<feature type="domain" description="Integral membrane bound transporter" evidence="6">
    <location>
        <begin position="242"/>
        <end position="351"/>
    </location>
</feature>
<feature type="transmembrane region" description="Helical" evidence="5">
    <location>
        <begin position="310"/>
        <end position="327"/>
    </location>
</feature>
<keyword evidence="4 5" id="KW-0472">Membrane</keyword>
<feature type="transmembrane region" description="Helical" evidence="5">
    <location>
        <begin position="78"/>
        <end position="98"/>
    </location>
</feature>
<dbReference type="RefSeq" id="WP_074583157.1">
    <property type="nucleotide sequence ID" value="NZ_FMWB01000001.1"/>
</dbReference>
<feature type="transmembrane region" description="Helical" evidence="5">
    <location>
        <begin position="41"/>
        <end position="66"/>
    </location>
</feature>
<evidence type="ECO:0000259" key="6">
    <source>
        <dbReference type="Pfam" id="PF13515"/>
    </source>
</evidence>
<dbReference type="InterPro" id="IPR049453">
    <property type="entry name" value="Memb_transporter_dom"/>
</dbReference>
<name>A0A1G5MEH5_9PSED</name>
<comment type="subcellular location">
    <subcellularLocation>
        <location evidence="1">Membrane</location>
        <topology evidence="1">Multi-pass membrane protein</topology>
    </subcellularLocation>
</comment>
<dbReference type="PANTHER" id="PTHR31086">
    <property type="entry name" value="ALUMINUM-ACTIVATED MALATE TRANSPORTER 10"/>
    <property type="match status" value="1"/>
</dbReference>
<feature type="transmembrane region" description="Helical" evidence="5">
    <location>
        <begin position="159"/>
        <end position="180"/>
    </location>
</feature>
<dbReference type="eggNOG" id="COG1289">
    <property type="taxonomic scope" value="Bacteria"/>
</dbReference>
<feature type="transmembrane region" description="Helical" evidence="5">
    <location>
        <begin position="262"/>
        <end position="280"/>
    </location>
</feature>
<accession>A0A1G5MEH5</accession>
<keyword evidence="3 5" id="KW-1133">Transmembrane helix</keyword>
<feature type="transmembrane region" description="Helical" evidence="5">
    <location>
        <begin position="129"/>
        <end position="147"/>
    </location>
</feature>
<evidence type="ECO:0000256" key="3">
    <source>
        <dbReference type="ARBA" id="ARBA00022989"/>
    </source>
</evidence>
<feature type="transmembrane region" description="Helical" evidence="5">
    <location>
        <begin position="205"/>
        <end position="226"/>
    </location>
</feature>
<sequence length="371" mass="39606">MSPSQALSEFRQLLRDLAGDLRQFGRDRRRLVDELETLTSVLLAILLGHLAGVQHVGWAAFSGYIVMRSDVRDSFSRGCLRVLGTCIGAAGALLVLRHLQLNPYEQAVLLGTVGSITLYLTLVGRYGYAWLLGGLTYAMVVLASLQAPDQLEQYALSRLLEVALGTSACVLVSALSTYGVRARLWPKVPTTVASTPRTLGVWQPLALRHALQGGLALAMLSLGATAEIGVDVSQAAITILAVMVVPFDGLSSAGKAVSRKLLHRMLGCLLGGGLAALLLLVSQESLWLTLAGVALGVLIGRHLENGPLGIGYLGMQFALAFLVVMVPDHYDHIDPVAGMARLGGILLGFLVLEPVYWLSTWLIRRLSPGSP</sequence>
<feature type="transmembrane region" description="Helical" evidence="5">
    <location>
        <begin position="232"/>
        <end position="250"/>
    </location>
</feature>
<reference evidence="8" key="1">
    <citation type="submission" date="2016-10" db="EMBL/GenBank/DDBJ databases">
        <authorList>
            <person name="de Groot N.N."/>
        </authorList>
    </citation>
    <scope>NUCLEOTIDE SEQUENCE [LARGE SCALE GENOMIC DNA]</scope>
    <source>
        <strain evidence="8">DSM 15758</strain>
    </source>
</reference>
<dbReference type="GO" id="GO:0016020">
    <property type="term" value="C:membrane"/>
    <property type="evidence" value="ECO:0007669"/>
    <property type="project" value="UniProtKB-SubCell"/>
</dbReference>
<feature type="transmembrane region" description="Helical" evidence="5">
    <location>
        <begin position="286"/>
        <end position="303"/>
    </location>
</feature>
<dbReference type="AlphaFoldDB" id="A0A1G5MEH5"/>
<comment type="caution">
    <text evidence="7">The sequence shown here is derived from an EMBL/GenBank/DDBJ whole genome shotgun (WGS) entry which is preliminary data.</text>
</comment>
<evidence type="ECO:0000313" key="8">
    <source>
        <dbReference type="Proteomes" id="UP000183046"/>
    </source>
</evidence>
<dbReference type="Pfam" id="PF13515">
    <property type="entry name" value="FUSC_2"/>
    <property type="match status" value="2"/>
</dbReference>
<feature type="domain" description="Integral membrane bound transporter" evidence="6">
    <location>
        <begin position="43"/>
        <end position="171"/>
    </location>
</feature>
<gene>
    <name evidence="7" type="ORF">SAMN05216279_101594</name>
</gene>